<dbReference type="AlphaFoldDB" id="A0A6V7PME2"/>
<sequence>MRKHQKALARSWDGERGSHCSEQERDVGPKRNAMAIEGEHKEKRRTIRSSASQSPAAAAAATSTEAALGCSSYPRFLSDGRVEGEESSGCVGNDASPPPDGGAATAREEEPAGTPVAELPIPRRHLLSQNWPVGIAYMVDLTLHMLQQEDYEEDLKKMSNLAKEEFVQLLRRQSTGSSRGSSKFRGLHAGFEQIHVSCLYDTEVEAARYLHFSINHFQFCSKFYRFGHFIFRAYDIAAINCNGRDAITNFDLSIYENDLPLSPADRFERDLDLSLSCSGSKQSEHELVDKASSNGTDQQVPATFKLELNRRIRAKIDHKFNLHGENELRSNCYPINLHSSGTFNYPQLQMIDKVRSLQFSPSG</sequence>
<proteinExistence type="predicted"/>
<feature type="compositionally biased region" description="Low complexity" evidence="1">
    <location>
        <begin position="49"/>
        <end position="66"/>
    </location>
</feature>
<dbReference type="PANTHER" id="PTHR32467">
    <property type="entry name" value="AP2-LIKE ETHYLENE-RESPONSIVE TRANSCRIPTION FACTOR"/>
    <property type="match status" value="1"/>
</dbReference>
<dbReference type="EMBL" id="LR862149">
    <property type="protein sequence ID" value="CAD1831833.1"/>
    <property type="molecule type" value="Genomic_DNA"/>
</dbReference>
<feature type="region of interest" description="Disordered" evidence="1">
    <location>
        <begin position="81"/>
        <end position="115"/>
    </location>
</feature>
<organism evidence="2">
    <name type="scientific">Ananas comosus var. bracteatus</name>
    <name type="common">red pineapple</name>
    <dbReference type="NCBI Taxonomy" id="296719"/>
    <lineage>
        <taxon>Eukaryota</taxon>
        <taxon>Viridiplantae</taxon>
        <taxon>Streptophyta</taxon>
        <taxon>Embryophyta</taxon>
        <taxon>Tracheophyta</taxon>
        <taxon>Spermatophyta</taxon>
        <taxon>Magnoliopsida</taxon>
        <taxon>Liliopsida</taxon>
        <taxon>Poales</taxon>
        <taxon>Bromeliaceae</taxon>
        <taxon>Bromelioideae</taxon>
        <taxon>Ananas</taxon>
    </lineage>
</organism>
<name>A0A6V7PME2_ANACO</name>
<feature type="compositionally biased region" description="Basic and acidic residues" evidence="1">
    <location>
        <begin position="12"/>
        <end position="29"/>
    </location>
</feature>
<accession>A0A6V7PME2</accession>
<gene>
    <name evidence="2" type="ORF">CB5_LOCUS15044</name>
</gene>
<dbReference type="PANTHER" id="PTHR32467:SF142">
    <property type="entry name" value="FLORAL HOMEOTIC PROTEIN APETALA 2"/>
    <property type="match status" value="1"/>
</dbReference>
<evidence type="ECO:0000256" key="1">
    <source>
        <dbReference type="SAM" id="MobiDB-lite"/>
    </source>
</evidence>
<evidence type="ECO:0000313" key="2">
    <source>
        <dbReference type="EMBL" id="CAD1831833.1"/>
    </source>
</evidence>
<protein>
    <submittedName>
        <fullName evidence="2">Uncharacterized protein</fullName>
    </submittedName>
</protein>
<reference evidence="2" key="1">
    <citation type="submission" date="2020-07" db="EMBL/GenBank/DDBJ databases">
        <authorList>
            <person name="Lin J."/>
        </authorList>
    </citation>
    <scope>NUCLEOTIDE SEQUENCE</scope>
</reference>
<feature type="region of interest" description="Disordered" evidence="1">
    <location>
        <begin position="1"/>
        <end position="66"/>
    </location>
</feature>